<dbReference type="OrthoDB" id="9813321at2"/>
<dbReference type="Proteomes" id="UP000427906">
    <property type="component" value="Chromosome"/>
</dbReference>
<dbReference type="EMBL" id="AP021874">
    <property type="protein sequence ID" value="BBO67375.1"/>
    <property type="molecule type" value="Genomic_DNA"/>
</dbReference>
<dbReference type="KEGG" id="dalk:DSCA_13050"/>
<dbReference type="Pfam" id="PF09723">
    <property type="entry name" value="Zn_ribbon_8"/>
    <property type="match status" value="1"/>
</dbReference>
<protein>
    <recommendedName>
        <fullName evidence="1">Putative regulatory protein FmdB zinc ribbon domain-containing protein</fullName>
    </recommendedName>
</protein>
<gene>
    <name evidence="2" type="ORF">DSCA_13050</name>
</gene>
<dbReference type="NCBIfam" id="TIGR02605">
    <property type="entry name" value="CxxC_CxxC_SSSS"/>
    <property type="match status" value="1"/>
</dbReference>
<evidence type="ECO:0000313" key="3">
    <source>
        <dbReference type="Proteomes" id="UP000427906"/>
    </source>
</evidence>
<dbReference type="SMART" id="SM00834">
    <property type="entry name" value="CxxC_CXXC_SSSS"/>
    <property type="match status" value="1"/>
</dbReference>
<dbReference type="InterPro" id="IPR013429">
    <property type="entry name" value="Regulatory_FmdB_Zinc_ribbon"/>
</dbReference>
<feature type="domain" description="Putative regulatory protein FmdB zinc ribbon" evidence="1">
    <location>
        <begin position="1"/>
        <end position="39"/>
    </location>
</feature>
<evidence type="ECO:0000259" key="1">
    <source>
        <dbReference type="SMART" id="SM00834"/>
    </source>
</evidence>
<dbReference type="PANTHER" id="PTHR34404">
    <property type="entry name" value="REGULATORY PROTEIN, FMDB FAMILY"/>
    <property type="match status" value="1"/>
</dbReference>
<accession>A0A5K7YFW7</accession>
<sequence length="61" mass="6818">MPVYEFQCKCGHITEELVRMDTKTVECPKCHGKAKKILSACSFELKGGGWYADGYASSKKK</sequence>
<reference evidence="2 3" key="1">
    <citation type="submission" date="2019-11" db="EMBL/GenBank/DDBJ databases">
        <title>Comparative genomics of hydrocarbon-degrading Desulfosarcina strains.</title>
        <authorList>
            <person name="Watanabe M."/>
            <person name="Kojima H."/>
            <person name="Fukui M."/>
        </authorList>
    </citation>
    <scope>NUCLEOTIDE SEQUENCE [LARGE SCALE GENOMIC DNA]</scope>
    <source>
        <strain evidence="2 3">PL12</strain>
    </source>
</reference>
<dbReference type="RefSeq" id="WP_155315642.1">
    <property type="nucleotide sequence ID" value="NZ_AP021874.1"/>
</dbReference>
<dbReference type="PANTHER" id="PTHR34404:SF2">
    <property type="entry name" value="CONSERVED SERINE RICH PROTEIN"/>
    <property type="match status" value="1"/>
</dbReference>
<organism evidence="2 3">
    <name type="scientific">Desulfosarcina alkanivorans</name>
    <dbReference type="NCBI Taxonomy" id="571177"/>
    <lineage>
        <taxon>Bacteria</taxon>
        <taxon>Pseudomonadati</taxon>
        <taxon>Thermodesulfobacteriota</taxon>
        <taxon>Desulfobacteria</taxon>
        <taxon>Desulfobacterales</taxon>
        <taxon>Desulfosarcinaceae</taxon>
        <taxon>Desulfosarcina</taxon>
    </lineage>
</organism>
<evidence type="ECO:0000313" key="2">
    <source>
        <dbReference type="EMBL" id="BBO67375.1"/>
    </source>
</evidence>
<name>A0A5K7YFW7_9BACT</name>
<proteinExistence type="predicted"/>
<keyword evidence="3" id="KW-1185">Reference proteome</keyword>
<dbReference type="AlphaFoldDB" id="A0A5K7YFW7"/>